<reference evidence="2" key="2">
    <citation type="journal article" date="2015" name="Data Brief">
        <title>Shoot transcriptome of the giant reed, Arundo donax.</title>
        <authorList>
            <person name="Barrero R.A."/>
            <person name="Guerrero F.D."/>
            <person name="Moolhuijzen P."/>
            <person name="Goolsby J.A."/>
            <person name="Tidwell J."/>
            <person name="Bellgard S.E."/>
            <person name="Bellgard M.I."/>
        </authorList>
    </citation>
    <scope>NUCLEOTIDE SEQUENCE</scope>
    <source>
        <tissue evidence="2">Shoot tissue taken approximately 20 cm above the soil surface</tissue>
    </source>
</reference>
<keyword evidence="1" id="KW-1133">Transmembrane helix</keyword>
<organism evidence="2">
    <name type="scientific">Arundo donax</name>
    <name type="common">Giant reed</name>
    <name type="synonym">Donax arundinaceus</name>
    <dbReference type="NCBI Taxonomy" id="35708"/>
    <lineage>
        <taxon>Eukaryota</taxon>
        <taxon>Viridiplantae</taxon>
        <taxon>Streptophyta</taxon>
        <taxon>Embryophyta</taxon>
        <taxon>Tracheophyta</taxon>
        <taxon>Spermatophyta</taxon>
        <taxon>Magnoliopsida</taxon>
        <taxon>Liliopsida</taxon>
        <taxon>Poales</taxon>
        <taxon>Poaceae</taxon>
        <taxon>PACMAD clade</taxon>
        <taxon>Arundinoideae</taxon>
        <taxon>Arundineae</taxon>
        <taxon>Arundo</taxon>
    </lineage>
</organism>
<feature type="transmembrane region" description="Helical" evidence="1">
    <location>
        <begin position="27"/>
        <end position="46"/>
    </location>
</feature>
<dbReference type="AlphaFoldDB" id="A0A0A9FD49"/>
<keyword evidence="1" id="KW-0472">Membrane</keyword>
<protein>
    <submittedName>
        <fullName evidence="2">Uncharacterized protein</fullName>
    </submittedName>
</protein>
<evidence type="ECO:0000256" key="1">
    <source>
        <dbReference type="SAM" id="Phobius"/>
    </source>
</evidence>
<accession>A0A0A9FD49</accession>
<keyword evidence="1" id="KW-0812">Transmembrane</keyword>
<evidence type="ECO:0000313" key="2">
    <source>
        <dbReference type="EMBL" id="JAE09114.1"/>
    </source>
</evidence>
<sequence>MYFPKVPFIFMCLLAIFSRIPLMCMPFFNLLIVFLSSHLFFFALIGSCSKFCPEHNYYENIKSFCYQNKLHRSHASL</sequence>
<name>A0A0A9FD49_ARUDO</name>
<dbReference type="EMBL" id="GBRH01188782">
    <property type="protein sequence ID" value="JAE09114.1"/>
    <property type="molecule type" value="Transcribed_RNA"/>
</dbReference>
<proteinExistence type="predicted"/>
<reference evidence="2" key="1">
    <citation type="submission" date="2014-09" db="EMBL/GenBank/DDBJ databases">
        <authorList>
            <person name="Magalhaes I.L.F."/>
            <person name="Oliveira U."/>
            <person name="Santos F.R."/>
            <person name="Vidigal T.H.D.A."/>
            <person name="Brescovit A.D."/>
            <person name="Santos A.J."/>
        </authorList>
    </citation>
    <scope>NUCLEOTIDE SEQUENCE</scope>
    <source>
        <tissue evidence="2">Shoot tissue taken approximately 20 cm above the soil surface</tissue>
    </source>
</reference>